<evidence type="ECO:0007829" key="9">
    <source>
        <dbReference type="PDB" id="8JSI"/>
    </source>
</evidence>
<dbReference type="InterPro" id="IPR021103">
    <property type="entry name" value="PAZ_arc"/>
</dbReference>
<feature type="binding site" evidence="10">
    <location>
        <position position="538"/>
    </location>
    <ligand>
        <name>Mg(2+)</name>
        <dbReference type="ChEBI" id="CHEBI:18420"/>
        <label>5</label>
    </ligand>
</feature>
<feature type="binding site" evidence="9">
    <location>
        <position position="608"/>
    </location>
    <ligand>
        <name>Mg(2+)</name>
        <dbReference type="ChEBI" id="CHEBI:18420"/>
        <label>4</label>
    </ligand>
</feature>
<dbReference type="PATRIC" id="fig|277988.4.peg.1163"/>
<sequence>MLMKVLTNMVKLNQDIIPNEIYLYKIFNKPEDGMNIYKIAYRNHGIVIDPQNRIIATPSELEYSGKFAIEDEISFNELPENYQNRLVLRILRDNGISDHALSRTLQKYRKPKPFGDFEVIPEIRSSVIKHGGDFYLVLHLSHQIRSKKTLWELVGRNKDALRDFLKEHRGTILLRDIASEHKVVYKPIFKRYNGDPDLIEDNSNDVEHWYDYHLERYWNTPELKKEFYKKFGPVDLNQPIILAKPLRQHNRGDLVHLLPQFVVPVYNAEQLNDILASEILEYLKLTSNQRISLLSRLINDIKTNTNIIVSSLTELEANTFDVDLNDMLQVRNADNVKVTLSELEISKTRLFTWMKSRKYPVILPYDIPQKLKKIEKIPVFIIVDSALSRDIQTFAKDEFRYLISSLQKSLSNWVDFPILDIRDKYIFTIDLTSDKDIVNLSIKLVNLMKNAELGLALIATRTKLPNETFDEVKKRLFSVNIISQVVNEATLYKRDKYNESRLNLYVQHNLLFQILSKLGIKYYVLRHKFSYDYIVGIDVTPMKLSHGYIGGSAVMFDSQGYIRKIIPVEIGEQMGESIDMKEFFKDMVVQFGKFGIDLEGKSILILRDGKITKDEEEGLAYISKVFGIKITTFNIVKRHLLRIFANRKLYLRLANSVYLLPHRIKQSVGTPVPLKLSEKRLILDGTITSQEITYNDIFEILLLSELNYGSISADMKLPAPVHYAHKFVRALRKGWRIREELLAEGFLYFV</sequence>
<feature type="domain" description="Piwi" evidence="2">
    <location>
        <begin position="454"/>
        <end position="736"/>
    </location>
</feature>
<dbReference type="KEGG" id="ttd:A3L14_06700"/>
<feature type="binding site" evidence="10">
    <location>
        <position position="725"/>
    </location>
    <ligand>
        <name>Mg(2+)</name>
        <dbReference type="ChEBI" id="CHEBI:18420"/>
        <label>5</label>
    </ligand>
</feature>
<evidence type="ECO:0000259" key="1">
    <source>
        <dbReference type="PROSITE" id="PS50821"/>
    </source>
</evidence>
<feature type="binding site" evidence="9 10">
    <location>
        <position position="249"/>
    </location>
    <ligand>
        <name>Zn(2+)</name>
        <dbReference type="ChEBI" id="CHEBI:29105"/>
    </ligand>
</feature>
<evidence type="ECO:0000313" key="7">
    <source>
        <dbReference type="Proteomes" id="UP000182125"/>
    </source>
</evidence>
<dbReference type="GeneID" id="33334097"/>
<dbReference type="STRING" id="277988.SAMN05216170_0611"/>
<feature type="binding site" evidence="10">
    <location>
        <position position="576"/>
    </location>
    <ligand>
        <name>Mg(2+)</name>
        <dbReference type="ChEBI" id="CHEBI:18420"/>
        <label>3</label>
    </ligand>
</feature>
<feature type="binding site" evidence="9 10">
    <location>
        <position position="546"/>
    </location>
    <ligand>
        <name>Zn(2+)</name>
        <dbReference type="ChEBI" id="CHEBI:29105"/>
    </ligand>
</feature>
<dbReference type="OrthoDB" id="65217at2157"/>
<dbReference type="PDB" id="8WD8">
    <property type="method" value="EM"/>
    <property type="resolution" value="2.90 A"/>
    <property type="chains" value="A/B=1-750"/>
</dbReference>
<gene>
    <name evidence="3" type="ORF">A3L14_06700</name>
    <name evidence="4" type="ORF">AMR53_05540</name>
    <name evidence="5" type="ORF">SAMN05216170_0611</name>
</gene>
<dbReference type="InterPro" id="IPR012337">
    <property type="entry name" value="RNaseH-like_sf"/>
</dbReference>
<dbReference type="SUPFAM" id="SSF101690">
    <property type="entry name" value="PAZ domain"/>
    <property type="match status" value="1"/>
</dbReference>
<dbReference type="InterPro" id="IPR036397">
    <property type="entry name" value="RNaseH_sf"/>
</dbReference>
<feature type="binding site" evidence="10">
    <location>
        <position position="538"/>
    </location>
    <ligand>
        <name>Mg(2+)</name>
        <dbReference type="ChEBI" id="CHEBI:18420"/>
        <label>3</label>
    </ligand>
</feature>
<dbReference type="EMBL" id="CP015105">
    <property type="protein sequence ID" value="ASJ12594.1"/>
    <property type="molecule type" value="Genomic_DNA"/>
</dbReference>
<reference evidence="10" key="5">
    <citation type="journal article" date="2024" name="Mol. Cell">
        <title>Molecular mechanism for target recognition, dimerization, and activation of Pyrococcus furiosus Argonaute.</title>
        <authorList>
            <person name="Wang L."/>
            <person name="Chen W."/>
            <person name="Zhang C."/>
            <person name="Xie X."/>
            <person name="Huang F."/>
            <person name="Chen M."/>
            <person name="Mao W."/>
            <person name="Yu N."/>
            <person name="Wei Q."/>
            <person name="Ma L."/>
            <person name="Li Z."/>
        </authorList>
    </citation>
    <scope>STRUCTURE BY ELECTRON MICROSCOPY (2.90 ANGSTROMS) IN COMPLEX WITH MG(2+) AND ZN(2+)</scope>
</reference>
<evidence type="ECO:0000259" key="2">
    <source>
        <dbReference type="PROSITE" id="PS50822"/>
    </source>
</evidence>
<dbReference type="Proteomes" id="UP000051862">
    <property type="component" value="Unassembled WGS sequence"/>
</dbReference>
<dbReference type="Gene3D" id="3.30.420.10">
    <property type="entry name" value="Ribonuclease H-like superfamily/Ribonuclease H"/>
    <property type="match status" value="1"/>
</dbReference>
<keyword evidence="9 10" id="KW-0479">Metal-binding</keyword>
<dbReference type="InterPro" id="IPR055253">
    <property type="entry name" value="Ago_N_thermococcales"/>
</dbReference>
<dbReference type="Pfam" id="PF02171">
    <property type="entry name" value="Piwi"/>
    <property type="match status" value="1"/>
</dbReference>
<dbReference type="AlphaFoldDB" id="A0A0Q2M2Z1"/>
<dbReference type="SMR" id="A0A0Q2M2Z1"/>
<feature type="binding site" evidence="9">
    <location>
        <position position="725"/>
    </location>
    <ligand>
        <name>Mg(2+)</name>
        <dbReference type="ChEBI" id="CHEBI:18420"/>
        <label>4</label>
    </ligand>
</feature>
<dbReference type="PDB" id="8JSI">
    <property type="method" value="EM"/>
    <property type="resolution" value="2.90 A"/>
    <property type="chains" value="A/B=1-750"/>
</dbReference>
<dbReference type="InterPro" id="IPR036085">
    <property type="entry name" value="PAZ_dom_sf"/>
</dbReference>
<feature type="binding site" evidence="10">
    <location>
        <position position="513"/>
    </location>
    <ligand>
        <name>Mg(2+)</name>
        <dbReference type="ChEBI" id="CHEBI:18420"/>
        <label>1</label>
    </ligand>
</feature>
<accession>A0A0Q2M2Z1</accession>
<feature type="binding site" evidence="9">
    <location>
        <position position="538"/>
    </location>
    <ligand>
        <name>Mg(2+)</name>
        <dbReference type="ChEBI" id="CHEBI:18420"/>
        <label>4</label>
    </ligand>
</feature>
<dbReference type="Pfam" id="PF22476">
    <property type="entry name" value="Ago_N_3"/>
    <property type="match status" value="1"/>
</dbReference>
<dbReference type="PROSITE" id="PS50821">
    <property type="entry name" value="PAZ"/>
    <property type="match status" value="1"/>
</dbReference>
<evidence type="ECO:0000313" key="4">
    <source>
        <dbReference type="EMBL" id="KQH82409.1"/>
    </source>
</evidence>
<evidence type="ECO:0000313" key="6">
    <source>
        <dbReference type="Proteomes" id="UP000051862"/>
    </source>
</evidence>
<dbReference type="InterPro" id="IPR003165">
    <property type="entry name" value="Piwi"/>
</dbReference>
<dbReference type="EMBL" id="LIXN01000008">
    <property type="protein sequence ID" value="KQH82409.1"/>
    <property type="molecule type" value="Genomic_DNA"/>
</dbReference>
<evidence type="ECO:0000313" key="8">
    <source>
        <dbReference type="Proteomes" id="UP000250136"/>
    </source>
</evidence>
<feature type="domain" description="PAZ" evidence="1">
    <location>
        <begin position="149"/>
        <end position="266"/>
    </location>
</feature>
<reference evidence="9" key="4">
    <citation type="submission" date="2023-06" db="PDB data bank">
        <title>Cryo-EM structure of a DNA-protein complex.</title>
        <authorList>
            <person name="Li Z."/>
        </authorList>
    </citation>
    <scope>STRUCTURE BY ELECTRON MICROSCOPY (2.90 ANGSTROMS) IN COMPLEX WITH MG(2+) AND ZN(2+)</scope>
</reference>
<evidence type="ECO:0000313" key="3">
    <source>
        <dbReference type="EMBL" id="ASJ12594.1"/>
    </source>
</evidence>
<reference evidence="3 8" key="2">
    <citation type="submission" date="2016-04" db="EMBL/GenBank/DDBJ databases">
        <title>Complete genome sequence of Thermococcus thioreducens type strain OGL-20P.</title>
        <authorList>
            <person name="Oger P.M."/>
        </authorList>
    </citation>
    <scope>NUCLEOTIDE SEQUENCE [LARGE SCALE GENOMIC DNA]</scope>
    <source>
        <strain evidence="3 8">OGL-20P</strain>
    </source>
</reference>
<dbReference type="RefSeq" id="WP_055429304.1">
    <property type="nucleotide sequence ID" value="NZ_CP015105.1"/>
</dbReference>
<keyword evidence="8" id="KW-1185">Reference proteome</keyword>
<name>A0A0Q2M2Z1_9EURY</name>
<dbReference type="Proteomes" id="UP000250136">
    <property type="component" value="Chromosome"/>
</dbReference>
<dbReference type="EMBL" id="FOIW01000001">
    <property type="protein sequence ID" value="SEV88168.1"/>
    <property type="molecule type" value="Genomic_DNA"/>
</dbReference>
<evidence type="ECO:0007829" key="10">
    <source>
        <dbReference type="PDB" id="8WD8"/>
    </source>
</evidence>
<dbReference type="PROSITE" id="PS50822">
    <property type="entry name" value="PIWI"/>
    <property type="match status" value="1"/>
</dbReference>
<reference evidence="4 6" key="1">
    <citation type="submission" date="2015-08" db="EMBL/GenBank/DDBJ databases">
        <title>Thermococcus thioreducens DSM 14981 genome sequencing.</title>
        <authorList>
            <person name="Hong S.-J."/>
            <person name="Kim M.-C."/>
            <person name="Shin J.-H."/>
        </authorList>
    </citation>
    <scope>NUCLEOTIDE SEQUENCE [LARGE SCALE GENOMIC DNA]</scope>
    <source>
        <strain evidence="4 6">DSM 14981</strain>
    </source>
</reference>
<dbReference type="GO" id="GO:0003723">
    <property type="term" value="F:RNA binding"/>
    <property type="evidence" value="ECO:0007669"/>
    <property type="project" value="InterPro"/>
</dbReference>
<protein>
    <submittedName>
        <fullName evidence="5">Argonaute family protein</fullName>
    </submittedName>
</protein>
<organism evidence="4 6">
    <name type="scientific">Thermococcus thioreducens</name>
    <dbReference type="NCBI Taxonomy" id="277988"/>
    <lineage>
        <taxon>Archaea</taxon>
        <taxon>Methanobacteriati</taxon>
        <taxon>Methanobacteriota</taxon>
        <taxon>Thermococci</taxon>
        <taxon>Thermococcales</taxon>
        <taxon>Thermococcaceae</taxon>
        <taxon>Thermococcus</taxon>
    </lineage>
</organism>
<dbReference type="Proteomes" id="UP000182125">
    <property type="component" value="Unassembled WGS sequence"/>
</dbReference>
<feature type="binding site" evidence="10">
    <location>
        <position position="750"/>
    </location>
    <ligand>
        <name>Mg(2+)</name>
        <dbReference type="ChEBI" id="CHEBI:18420"/>
        <label>1</label>
    </ligand>
</feature>
<dbReference type="SUPFAM" id="SSF53098">
    <property type="entry name" value="Ribonuclease H-like"/>
    <property type="match status" value="1"/>
</dbReference>
<dbReference type="SMART" id="SM00950">
    <property type="entry name" value="Piwi"/>
    <property type="match status" value="1"/>
</dbReference>
<dbReference type="EMDB" id="EMD-37457"/>
<dbReference type="Gene3D" id="3.90.70.180">
    <property type="match status" value="1"/>
</dbReference>
<feature type="binding site" evidence="9">
    <location>
        <position position="576"/>
    </location>
    <ligand>
        <name>Mg(2+)</name>
        <dbReference type="ChEBI" id="CHEBI:18420"/>
        <label>2</label>
    </ligand>
</feature>
<evidence type="ECO:0000313" key="5">
    <source>
        <dbReference type="EMBL" id="SEV88168.1"/>
    </source>
</evidence>
<feature type="binding site" evidence="10">
    <location>
        <position position="608"/>
    </location>
    <ligand>
        <name>Mg(2+)</name>
        <dbReference type="ChEBI" id="CHEBI:18420"/>
        <label>3</label>
    </ligand>
</feature>
<dbReference type="Pfam" id="PF12212">
    <property type="entry name" value="PAZ_2"/>
    <property type="match status" value="1"/>
</dbReference>
<dbReference type="InterPro" id="IPR003100">
    <property type="entry name" value="PAZ_dom"/>
</dbReference>
<reference evidence="5 7" key="3">
    <citation type="submission" date="2016-10" db="EMBL/GenBank/DDBJ databases">
        <authorList>
            <person name="de Groot N.N."/>
        </authorList>
    </citation>
    <scope>NUCLEOTIDE SEQUENCE [LARGE SCALE GENOMIC DNA]</scope>
    <source>
        <strain evidence="5 7">OGL-20</strain>
    </source>
</reference>
<keyword evidence="9 10" id="KW-0002">3D-structure</keyword>
<keyword evidence="9 10" id="KW-0862">Zinc</keyword>
<dbReference type="EMDB" id="EMD-36621"/>
<dbReference type="Gene3D" id="3.40.50.2300">
    <property type="match status" value="1"/>
</dbReference>
<proteinExistence type="evidence at protein level"/>
<feature type="binding site" evidence="9">
    <location>
        <position position="538"/>
    </location>
    <ligand>
        <name>Mg(2+)</name>
        <dbReference type="ChEBI" id="CHEBI:18420"/>
        <label>2</label>
    </ligand>
</feature>